<keyword evidence="2 3" id="KW-0802">TPR repeat</keyword>
<organism evidence="4">
    <name type="scientific">Zea mays</name>
    <name type="common">Maize</name>
    <dbReference type="NCBI Taxonomy" id="4577"/>
    <lineage>
        <taxon>Eukaryota</taxon>
        <taxon>Viridiplantae</taxon>
        <taxon>Streptophyta</taxon>
        <taxon>Embryophyta</taxon>
        <taxon>Tracheophyta</taxon>
        <taxon>Spermatophyta</taxon>
        <taxon>Magnoliopsida</taxon>
        <taxon>Liliopsida</taxon>
        <taxon>Poales</taxon>
        <taxon>Poaceae</taxon>
        <taxon>PACMAD clade</taxon>
        <taxon>Panicoideae</taxon>
        <taxon>Andropogonodae</taxon>
        <taxon>Andropogoneae</taxon>
        <taxon>Tripsacinae</taxon>
        <taxon>Zea</taxon>
    </lineage>
</organism>
<evidence type="ECO:0000256" key="3">
    <source>
        <dbReference type="PROSITE-ProRule" id="PRU00339"/>
    </source>
</evidence>
<dbReference type="SMART" id="SM00028">
    <property type="entry name" value="TPR"/>
    <property type="match status" value="2"/>
</dbReference>
<evidence type="ECO:0000256" key="2">
    <source>
        <dbReference type="ARBA" id="ARBA00022803"/>
    </source>
</evidence>
<evidence type="ECO:0000313" key="4">
    <source>
        <dbReference type="EMBL" id="ONM24603.1"/>
    </source>
</evidence>
<reference evidence="4" key="1">
    <citation type="submission" date="2015-12" db="EMBL/GenBank/DDBJ databases">
        <title>Update maize B73 reference genome by single molecule sequencing technologies.</title>
        <authorList>
            <consortium name="Maize Genome Sequencing Project"/>
            <person name="Ware D."/>
        </authorList>
    </citation>
    <scope>NUCLEOTIDE SEQUENCE [LARGE SCALE GENOMIC DNA]</scope>
    <source>
        <tissue evidence="4">Seedling</tissue>
    </source>
</reference>
<dbReference type="PANTHER" id="PTHR11242:SF16">
    <property type="entry name" value="ISOMERASE, PUTATIVE-RELATED"/>
    <property type="match status" value="1"/>
</dbReference>
<dbReference type="Pfam" id="PF14559">
    <property type="entry name" value="TPR_19"/>
    <property type="match status" value="1"/>
</dbReference>
<accession>A0A1D6EZA1</accession>
<dbReference type="AlphaFoldDB" id="A0A1D6EZA1"/>
<dbReference type="ExpressionAtlas" id="A0A1D6EZA1">
    <property type="expression patterns" value="baseline and differential"/>
</dbReference>
<dbReference type="InterPro" id="IPR039663">
    <property type="entry name" value="AIP/AIPL1/TTC9"/>
</dbReference>
<evidence type="ECO:0000256" key="1">
    <source>
        <dbReference type="ARBA" id="ARBA00022737"/>
    </source>
</evidence>
<sequence>MFLCYPDEWRTGLKALRADSISILKKAFPELVQEVILSPQTLSYVQVSHAYQRFNLWTRLQGHPISRISTYMHFVIASQDKKKCIEIPAACELLNLVLSFLNNAACKLRLNDYKEAKELCTEVLESDNTNVKALYRRAQAHMHLVDLDLAEADIKKALEIDPDNRDVKMGYKRLKEKVKEYKRRDAKLYGNMISKLSKLEDTEDNGQMSQTVNKKCGLLWPLSEMVRRFFTADGSKGFTLWPALRLLIPDEWRTGLKALRADSISKLKKAFPELVQEVSRPSNFQDFYIYAFRYCLTGLQFHPQVDKLNNYLMYQNDYKAITMDQWMGFIRL</sequence>
<dbReference type="InterPro" id="IPR011990">
    <property type="entry name" value="TPR-like_helical_dom_sf"/>
</dbReference>
<dbReference type="STRING" id="4577.A0A1D6EZA1"/>
<dbReference type="Gene3D" id="1.25.40.10">
    <property type="entry name" value="Tetratricopeptide repeat domain"/>
    <property type="match status" value="1"/>
</dbReference>
<gene>
    <name evidence="4" type="ORF">ZEAMMB73_Zm00001d006641</name>
</gene>
<dbReference type="EMBL" id="CM007648">
    <property type="protein sequence ID" value="ONM24603.1"/>
    <property type="molecule type" value="Genomic_DNA"/>
</dbReference>
<dbReference type="Gene3D" id="1.10.238.10">
    <property type="entry name" value="EF-hand"/>
    <property type="match status" value="1"/>
</dbReference>
<dbReference type="InParanoid" id="A0A1D6EZA1"/>
<name>A0A1D6EZA1_MAIZE</name>
<proteinExistence type="predicted"/>
<keyword evidence="1" id="KW-0677">Repeat</keyword>
<dbReference type="SUPFAM" id="SSF48452">
    <property type="entry name" value="TPR-like"/>
    <property type="match status" value="1"/>
</dbReference>
<dbReference type="SMR" id="A0A1D6EZA1"/>
<dbReference type="PROSITE" id="PS50005">
    <property type="entry name" value="TPR"/>
    <property type="match status" value="1"/>
</dbReference>
<dbReference type="InterPro" id="IPR019734">
    <property type="entry name" value="TPR_rpt"/>
</dbReference>
<protein>
    <submittedName>
        <fullName evidence="4">Defective in cullin neddylation protein</fullName>
    </submittedName>
</protein>
<feature type="repeat" description="TPR" evidence="3">
    <location>
        <begin position="131"/>
        <end position="164"/>
    </location>
</feature>
<dbReference type="PANTHER" id="PTHR11242">
    <property type="entry name" value="ARYL HYDROCARBON RECEPTOR INTERACTING PROTEIN RELATED"/>
    <property type="match status" value="1"/>
</dbReference>